<accession>A0A318D5F6</accession>
<dbReference type="GO" id="GO:0006974">
    <property type="term" value="P:DNA damage response"/>
    <property type="evidence" value="ECO:0007669"/>
    <property type="project" value="TreeGrafter"/>
</dbReference>
<dbReference type="Gene3D" id="2.60.120.620">
    <property type="entry name" value="q2cbj1_9rhob like domain"/>
    <property type="match status" value="1"/>
</dbReference>
<dbReference type="OrthoDB" id="9812472at2"/>
<dbReference type="GO" id="GO:0031418">
    <property type="term" value="F:L-ascorbic acid binding"/>
    <property type="evidence" value="ECO:0007669"/>
    <property type="project" value="UniProtKB-KW"/>
</dbReference>
<evidence type="ECO:0000256" key="7">
    <source>
        <dbReference type="HAMAP-Rule" id="MF_00657"/>
    </source>
</evidence>
<dbReference type="InterPro" id="IPR006620">
    <property type="entry name" value="Pro_4_hyd_alph"/>
</dbReference>
<dbReference type="AlphaFoldDB" id="A0A318D5F6"/>
<evidence type="ECO:0000256" key="1">
    <source>
        <dbReference type="ARBA" id="ARBA00001961"/>
    </source>
</evidence>
<dbReference type="PROSITE" id="PS51471">
    <property type="entry name" value="FE2OG_OXY"/>
    <property type="match status" value="1"/>
</dbReference>
<dbReference type="PANTHER" id="PTHR41536:SF1">
    <property type="entry name" value="PKHD-TYPE HYDROXYLASE YBIX"/>
    <property type="match status" value="1"/>
</dbReference>
<organism evidence="9 10">
    <name type="scientific">Kangiella spongicola</name>
    <dbReference type="NCBI Taxonomy" id="796379"/>
    <lineage>
        <taxon>Bacteria</taxon>
        <taxon>Pseudomonadati</taxon>
        <taxon>Pseudomonadota</taxon>
        <taxon>Gammaproteobacteria</taxon>
        <taxon>Kangiellales</taxon>
        <taxon>Kangiellaceae</taxon>
        <taxon>Kangiella</taxon>
    </lineage>
</organism>
<dbReference type="InterPro" id="IPR041097">
    <property type="entry name" value="PKHD_C"/>
</dbReference>
<feature type="binding site" evidence="7">
    <location>
        <position position="95"/>
    </location>
    <ligand>
        <name>Fe cation</name>
        <dbReference type="ChEBI" id="CHEBI:24875"/>
    </ligand>
</feature>
<dbReference type="GO" id="GO:0016706">
    <property type="term" value="F:2-oxoglutarate-dependent dioxygenase activity"/>
    <property type="evidence" value="ECO:0007669"/>
    <property type="project" value="UniProtKB-UniRule"/>
</dbReference>
<dbReference type="InterPro" id="IPR023550">
    <property type="entry name" value="PKHD_hydroxylase"/>
</dbReference>
<dbReference type="Pfam" id="PF18331">
    <property type="entry name" value="PKHD_C"/>
    <property type="match status" value="1"/>
</dbReference>
<dbReference type="InterPro" id="IPR005123">
    <property type="entry name" value="Oxoglu/Fe-dep_dioxygenase_dom"/>
</dbReference>
<protein>
    <submittedName>
        <fullName evidence="9">Fe2+-dependent dioxygenase</fullName>
    </submittedName>
</protein>
<dbReference type="PANTHER" id="PTHR41536">
    <property type="entry name" value="PKHD-TYPE HYDROXYLASE YBIX"/>
    <property type="match status" value="1"/>
</dbReference>
<dbReference type="GO" id="GO:0005506">
    <property type="term" value="F:iron ion binding"/>
    <property type="evidence" value="ECO:0007669"/>
    <property type="project" value="UniProtKB-UniRule"/>
</dbReference>
<evidence type="ECO:0000256" key="3">
    <source>
        <dbReference type="ARBA" id="ARBA00022896"/>
    </source>
</evidence>
<keyword evidence="4 7" id="KW-0223">Dioxygenase</keyword>
<evidence type="ECO:0000259" key="8">
    <source>
        <dbReference type="PROSITE" id="PS51471"/>
    </source>
</evidence>
<evidence type="ECO:0000256" key="2">
    <source>
        <dbReference type="ARBA" id="ARBA00022723"/>
    </source>
</evidence>
<keyword evidence="5 7" id="KW-0560">Oxidoreductase</keyword>
<dbReference type="GO" id="GO:0006879">
    <property type="term" value="P:intracellular iron ion homeostasis"/>
    <property type="evidence" value="ECO:0007669"/>
    <property type="project" value="TreeGrafter"/>
</dbReference>
<dbReference type="HAMAP" id="MF_00657">
    <property type="entry name" value="Hydroxyl_YbiX"/>
    <property type="match status" value="1"/>
</dbReference>
<evidence type="ECO:0000313" key="9">
    <source>
        <dbReference type="EMBL" id="PXF64510.1"/>
    </source>
</evidence>
<evidence type="ECO:0000256" key="4">
    <source>
        <dbReference type="ARBA" id="ARBA00022964"/>
    </source>
</evidence>
<dbReference type="Proteomes" id="UP000247689">
    <property type="component" value="Unassembled WGS sequence"/>
</dbReference>
<keyword evidence="10" id="KW-1185">Reference proteome</keyword>
<dbReference type="SMART" id="SM00702">
    <property type="entry name" value="P4Hc"/>
    <property type="match status" value="1"/>
</dbReference>
<dbReference type="RefSeq" id="WP_110200558.1">
    <property type="nucleotide sequence ID" value="NZ_QICH01000001.1"/>
</dbReference>
<keyword evidence="3 7" id="KW-0847">Vitamin C</keyword>
<dbReference type="NCBIfam" id="NF003974">
    <property type="entry name" value="PRK05467.1-3"/>
    <property type="match status" value="1"/>
</dbReference>
<dbReference type="NCBIfam" id="NF003975">
    <property type="entry name" value="PRK05467.1-4"/>
    <property type="match status" value="1"/>
</dbReference>
<comment type="cofactor">
    <cofactor evidence="1 7">
        <name>L-ascorbate</name>
        <dbReference type="ChEBI" id="CHEBI:38290"/>
    </cofactor>
</comment>
<comment type="cofactor">
    <cofactor evidence="7">
        <name>Fe(2+)</name>
        <dbReference type="ChEBI" id="CHEBI:29033"/>
    </cofactor>
    <text evidence="7">Binds 1 Fe(2+) ion per subunit.</text>
</comment>
<proteinExistence type="inferred from homology"/>
<evidence type="ECO:0000313" key="10">
    <source>
        <dbReference type="Proteomes" id="UP000247689"/>
    </source>
</evidence>
<dbReference type="Gene3D" id="4.10.860.20">
    <property type="entry name" value="Rabenosyn, Rab binding domain"/>
    <property type="match status" value="1"/>
</dbReference>
<evidence type="ECO:0000256" key="6">
    <source>
        <dbReference type="ARBA" id="ARBA00023004"/>
    </source>
</evidence>
<name>A0A318D5F6_9GAMM</name>
<feature type="binding site" evidence="7">
    <location>
        <position position="162"/>
    </location>
    <ligand>
        <name>2-oxoglutarate</name>
        <dbReference type="ChEBI" id="CHEBI:16810"/>
    </ligand>
</feature>
<dbReference type="EMBL" id="QICH01000001">
    <property type="protein sequence ID" value="PXF64510.1"/>
    <property type="molecule type" value="Genomic_DNA"/>
</dbReference>
<feature type="binding site" evidence="7">
    <location>
        <position position="97"/>
    </location>
    <ligand>
        <name>Fe cation</name>
        <dbReference type="ChEBI" id="CHEBI:24875"/>
    </ligand>
</feature>
<feature type="binding site" evidence="7">
    <location>
        <position position="152"/>
    </location>
    <ligand>
        <name>Fe cation</name>
        <dbReference type="ChEBI" id="CHEBI:24875"/>
    </ligand>
</feature>
<keyword evidence="6 7" id="KW-0408">Iron</keyword>
<reference evidence="9 10" key="1">
    <citation type="submission" date="2018-05" db="EMBL/GenBank/DDBJ databases">
        <title>Kangiella spongicola genome sequence.</title>
        <authorList>
            <person name="Maclea K.S."/>
            <person name="Goen A.E."/>
            <person name="Kelley C."/>
            <person name="Underriner A."/>
            <person name="Silverwood T."/>
            <person name="Trachtenberg A.M."/>
        </authorList>
    </citation>
    <scope>NUCLEOTIDE SEQUENCE [LARGE SCALE GENOMIC DNA]</scope>
    <source>
        <strain evidence="9 10">ATCC BAA-2076</strain>
    </source>
</reference>
<gene>
    <name evidence="9" type="ORF">DL796_05050</name>
</gene>
<dbReference type="InterPro" id="IPR044862">
    <property type="entry name" value="Pro_4_hyd_alph_FE2OG_OXY"/>
</dbReference>
<feature type="domain" description="Fe2OG dioxygenase" evidence="8">
    <location>
        <begin position="77"/>
        <end position="171"/>
    </location>
</feature>
<dbReference type="Pfam" id="PF13640">
    <property type="entry name" value="2OG-FeII_Oxy_3"/>
    <property type="match status" value="1"/>
</dbReference>
<evidence type="ECO:0000256" key="5">
    <source>
        <dbReference type="ARBA" id="ARBA00023002"/>
    </source>
</evidence>
<sequence>MILQIQNAVEPATLAAITEALLQEPFTDGRDTAGRAAKQVKNNRQLRLRGEKPAALFMLLNHLKKNRLFQSATFVKQFTNVMVNQYQAQQEYGLHVDDALMGQVRTDISFTLGLSDINTFEGGELVIEDMTGERSWKLGSGDLLLYPSHYLHRVNPVRKGQRLAMVGWIQSHIRHPHQRELLFDLKCSMQEEFDQRGKTPQYDRLSKSYNNLLREWAD</sequence>
<comment type="caution">
    <text evidence="9">The sequence shown here is derived from an EMBL/GenBank/DDBJ whole genome shotgun (WGS) entry which is preliminary data.</text>
</comment>
<keyword evidence="2 7" id="KW-0479">Metal-binding</keyword>